<keyword evidence="2" id="KW-1185">Reference proteome</keyword>
<protein>
    <submittedName>
        <fullName evidence="1">Uncharacterized protein</fullName>
    </submittedName>
</protein>
<evidence type="ECO:0000313" key="2">
    <source>
        <dbReference type="Proteomes" id="UP000614996"/>
    </source>
</evidence>
<dbReference type="Proteomes" id="UP000614996">
    <property type="component" value="Unassembled WGS sequence"/>
</dbReference>
<dbReference type="InterPro" id="IPR011050">
    <property type="entry name" value="Pectin_lyase_fold/virulence"/>
</dbReference>
<organism evidence="1 2">
    <name type="scientific">Actinocatenispora comari</name>
    <dbReference type="NCBI Taxonomy" id="2807577"/>
    <lineage>
        <taxon>Bacteria</taxon>
        <taxon>Bacillati</taxon>
        <taxon>Actinomycetota</taxon>
        <taxon>Actinomycetes</taxon>
        <taxon>Micromonosporales</taxon>
        <taxon>Micromonosporaceae</taxon>
        <taxon>Actinocatenispora</taxon>
    </lineage>
</organism>
<evidence type="ECO:0000313" key="1">
    <source>
        <dbReference type="EMBL" id="GIL25181.1"/>
    </source>
</evidence>
<proteinExistence type="predicted"/>
<reference evidence="2" key="1">
    <citation type="journal article" date="2021" name="Int. J. Syst. Evol. Microbiol.">
        <title>Actinocatenispora comari sp. nov., an endophytic actinomycete isolated from aerial parts of Comarum salesowianum.</title>
        <authorList>
            <person name="Oyunbileg N."/>
            <person name="Iizaka Y."/>
            <person name="Hamada M."/>
            <person name="Davaapurev B.O."/>
            <person name="Fukumoto A."/>
            <person name="Tsetseg B."/>
            <person name="Kato F."/>
            <person name="Tamura T."/>
            <person name="Batkhuu J."/>
            <person name="Anzai Y."/>
        </authorList>
    </citation>
    <scope>NUCLEOTIDE SEQUENCE [LARGE SCALE GENOMIC DNA]</scope>
    <source>
        <strain evidence="2">NUM-2625</strain>
    </source>
</reference>
<comment type="caution">
    <text evidence="1">The sequence shown here is derived from an EMBL/GenBank/DDBJ whole genome shotgun (WGS) entry which is preliminary data.</text>
</comment>
<dbReference type="SUPFAM" id="SSF51126">
    <property type="entry name" value="Pectin lyase-like"/>
    <property type="match status" value="1"/>
</dbReference>
<dbReference type="InterPro" id="IPR012334">
    <property type="entry name" value="Pectin_lyas_fold"/>
</dbReference>
<accession>A0A8J4A504</accession>
<dbReference type="AlphaFoldDB" id="A0A8J4A504"/>
<sequence>MFDTVFDRPVSALRPPATVRTGGGASLQVCDGFVRGTGIVGRFSASPGLLGLKVTAGGPLRVTVVLRADRETATWWEHRVPESVRPRRPHGARLLLVRSQGATRGAALLTRPRGAFALDATAAVRFDLTADEVPVDGLLVLEVADAAAATGTLPYAAVGVRIDSVTLEPLPADAPVDAGSPGELAAAGEYGPVADGLFVVSPPNPELVRYRWVLRAAPQPPAAVDPVAPQYGPLWQEPPTGAPPLRYRDKGIALAKRRYAAARFAALRRLRRTTLRAGRTVTAPVRYATAPATVRTALAEPPAVRLIPLDGGTPRRCSVTRRGAELAVEYAGRLAGPAVVRIETARSLDWRLHRARSEPVPPVTPELTGDPAANRDLLQRLLDDAATIRLPAGEYPVASGLTVPAGAALCGDPAGTTLVQPVATEAPLLHVLGSRVLVADLTLRLPDARPGPHDGDRWTAVTVGRYFYPAEPDWIDGVELRNLTVHRAGRCPANSVAVLGAVRDLTVEGLSVSGGGTGLAVHWGAVGTDVTELTGPSYHPHRLALRDVRVVDAFEGCYLSSVHDVSLRGLRCSGVEIGFRLLPGDNTDRFHAGPGDSPVSSRIEVSDAEVGWCGRYAVRIAGWGRSEVDGSTGVLGYREVSVAGVRLRAEPPLADDADRAALVLEQAAGVAIHGVRLTGAEVTEVRRDDVPLALAELTSHRHE</sequence>
<gene>
    <name evidence="1" type="ORF">NUM_04360</name>
</gene>
<dbReference type="Gene3D" id="2.160.20.10">
    <property type="entry name" value="Single-stranded right-handed beta-helix, Pectin lyase-like"/>
    <property type="match status" value="1"/>
</dbReference>
<dbReference type="EMBL" id="BOPO01000004">
    <property type="protein sequence ID" value="GIL25181.1"/>
    <property type="molecule type" value="Genomic_DNA"/>
</dbReference>
<name>A0A8J4A504_9ACTN</name>
<dbReference type="RefSeq" id="WP_207122815.1">
    <property type="nucleotide sequence ID" value="NZ_BOPO01000004.1"/>
</dbReference>